<evidence type="ECO:0000256" key="3">
    <source>
        <dbReference type="ARBA" id="ARBA00023163"/>
    </source>
</evidence>
<dbReference type="SUPFAM" id="SSF46689">
    <property type="entry name" value="Homeodomain-like"/>
    <property type="match status" value="1"/>
</dbReference>
<evidence type="ECO:0000256" key="1">
    <source>
        <dbReference type="ARBA" id="ARBA00023015"/>
    </source>
</evidence>
<dbReference type="InterPro" id="IPR036388">
    <property type="entry name" value="WH-like_DNA-bd_sf"/>
</dbReference>
<evidence type="ECO:0000256" key="2">
    <source>
        <dbReference type="ARBA" id="ARBA00023125"/>
    </source>
</evidence>
<gene>
    <name evidence="6" type="ORF">K5V21_00865</name>
</gene>
<dbReference type="SUPFAM" id="SSF53697">
    <property type="entry name" value="SIS domain"/>
    <property type="match status" value="1"/>
</dbReference>
<keyword evidence="3" id="KW-0804">Transcription</keyword>
<name>A0ABS7KTA8_CLOSR</name>
<keyword evidence="7" id="KW-1185">Reference proteome</keyword>
<dbReference type="EMBL" id="JAIKTU010000001">
    <property type="protein sequence ID" value="MBY0753995.1"/>
    <property type="molecule type" value="Genomic_DNA"/>
</dbReference>
<dbReference type="RefSeq" id="WP_221858354.1">
    <property type="nucleotide sequence ID" value="NZ_JAIKTU010000001.1"/>
</dbReference>
<dbReference type="InterPro" id="IPR047640">
    <property type="entry name" value="RpiR-like"/>
</dbReference>
<dbReference type="Pfam" id="PF01418">
    <property type="entry name" value="HTH_6"/>
    <property type="match status" value="1"/>
</dbReference>
<dbReference type="InterPro" id="IPR035472">
    <property type="entry name" value="RpiR-like_SIS"/>
</dbReference>
<protein>
    <submittedName>
        <fullName evidence="6">MurR/RpiR family transcriptional regulator</fullName>
    </submittedName>
</protein>
<evidence type="ECO:0000259" key="5">
    <source>
        <dbReference type="PROSITE" id="PS51464"/>
    </source>
</evidence>
<dbReference type="Gene3D" id="3.40.50.10490">
    <property type="entry name" value="Glucose-6-phosphate isomerase like protein, domain 1"/>
    <property type="match status" value="1"/>
</dbReference>
<dbReference type="PANTHER" id="PTHR30514:SF1">
    <property type="entry name" value="HTH-TYPE TRANSCRIPTIONAL REGULATOR HEXR-RELATED"/>
    <property type="match status" value="1"/>
</dbReference>
<keyword evidence="1" id="KW-0805">Transcription regulation</keyword>
<dbReference type="InterPro" id="IPR001347">
    <property type="entry name" value="SIS_dom"/>
</dbReference>
<evidence type="ECO:0000313" key="6">
    <source>
        <dbReference type="EMBL" id="MBY0753995.1"/>
    </source>
</evidence>
<dbReference type="PROSITE" id="PS51464">
    <property type="entry name" value="SIS"/>
    <property type="match status" value="1"/>
</dbReference>
<dbReference type="Gene3D" id="1.10.10.10">
    <property type="entry name" value="Winged helix-like DNA-binding domain superfamily/Winged helix DNA-binding domain"/>
    <property type="match status" value="1"/>
</dbReference>
<dbReference type="Pfam" id="PF01380">
    <property type="entry name" value="SIS"/>
    <property type="match status" value="1"/>
</dbReference>
<dbReference type="CDD" id="cd05013">
    <property type="entry name" value="SIS_RpiR"/>
    <property type="match status" value="1"/>
</dbReference>
<dbReference type="InterPro" id="IPR046348">
    <property type="entry name" value="SIS_dom_sf"/>
</dbReference>
<dbReference type="PANTHER" id="PTHR30514">
    <property type="entry name" value="GLUCOKINASE"/>
    <property type="match status" value="1"/>
</dbReference>
<organism evidence="6 7">
    <name type="scientific">Clostridium sardiniense</name>
    <name type="common">Clostridium absonum</name>
    <dbReference type="NCBI Taxonomy" id="29369"/>
    <lineage>
        <taxon>Bacteria</taxon>
        <taxon>Bacillati</taxon>
        <taxon>Bacillota</taxon>
        <taxon>Clostridia</taxon>
        <taxon>Eubacteriales</taxon>
        <taxon>Clostridiaceae</taxon>
        <taxon>Clostridium</taxon>
    </lineage>
</organism>
<dbReference type="Proteomes" id="UP001299068">
    <property type="component" value="Unassembled WGS sequence"/>
</dbReference>
<accession>A0ABS7KTA8</accession>
<evidence type="ECO:0000259" key="4">
    <source>
        <dbReference type="PROSITE" id="PS51071"/>
    </source>
</evidence>
<keyword evidence="2" id="KW-0238">DNA-binding</keyword>
<dbReference type="PROSITE" id="PS51071">
    <property type="entry name" value="HTH_RPIR"/>
    <property type="match status" value="1"/>
</dbReference>
<comment type="caution">
    <text evidence="6">The sequence shown here is derived from an EMBL/GenBank/DDBJ whole genome shotgun (WGS) entry which is preliminary data.</text>
</comment>
<reference evidence="6 7" key="1">
    <citation type="journal article" date="2021" name="Cell Host Microbe">
        <title>in vivo commensal control of Clostridioides difficile virulence.</title>
        <authorList>
            <person name="Girinathan B.P."/>
            <person name="Dibenedetto N."/>
            <person name="Worley J.N."/>
            <person name="Peltier J."/>
            <person name="Arrieta-Ortiz M.L."/>
            <person name="Rupa Christinal Immanuel S."/>
            <person name="Lavin R."/>
            <person name="Delaney M.L."/>
            <person name="Cummins C."/>
            <person name="Hoffmann M."/>
            <person name="Luo Y."/>
            <person name="Gonzalez-Escalona N."/>
            <person name="Allard M."/>
            <person name="Onderdonk A.B."/>
            <person name="Gerber G.K."/>
            <person name="Sonenshein A.L."/>
            <person name="Baliga N."/>
            <person name="Dupuy B."/>
            <person name="Bry L."/>
        </authorList>
    </citation>
    <scope>NUCLEOTIDE SEQUENCE [LARGE SCALE GENOMIC DNA]</scope>
    <source>
        <strain evidence="6 7">DSM 599</strain>
    </source>
</reference>
<dbReference type="InterPro" id="IPR009057">
    <property type="entry name" value="Homeodomain-like_sf"/>
</dbReference>
<feature type="domain" description="HTH rpiR-type" evidence="4">
    <location>
        <begin position="1"/>
        <end position="77"/>
    </location>
</feature>
<dbReference type="InterPro" id="IPR000281">
    <property type="entry name" value="HTH_RpiR"/>
</dbReference>
<evidence type="ECO:0000313" key="7">
    <source>
        <dbReference type="Proteomes" id="UP001299068"/>
    </source>
</evidence>
<proteinExistence type="predicted"/>
<sequence>MSCLYIIRQGMNGFTDVEKKIGKYILSNKDEVINISAQELADKVSVSPAGIVRFSKKLGFKGFTALKVELAKENEEEIVDFSEMISEDDDTKTMIKKAIRSNINTLEQTCKLINIDVVNNAIDTIANAKKVYLYGVGASGLIALDFQYKLLRIKKDVIYNHDSHIQLATASHIEKDDVAIGISYSGETKEINIAINEAKNNGAKTIAITKYNSSTLSKNADMCLYIPNEEKELRLGAIASRMSALTLIDILYLGIVKGNISKTKNYITETRKIIEKIK</sequence>
<feature type="domain" description="SIS" evidence="5">
    <location>
        <begin position="121"/>
        <end position="253"/>
    </location>
</feature>